<name>A0ACC1HWE2_9FUNG</name>
<keyword evidence="2" id="KW-1185">Reference proteome</keyword>
<dbReference type="EMBL" id="JAMZIH010001426">
    <property type="protein sequence ID" value="KAJ1678204.1"/>
    <property type="molecule type" value="Genomic_DNA"/>
</dbReference>
<comment type="caution">
    <text evidence="1">The sequence shown here is derived from an EMBL/GenBank/DDBJ whole genome shotgun (WGS) entry which is preliminary data.</text>
</comment>
<sequence>TEVSETKGKVVPIKNEHNEQNLLHAAANGAANGMQIVILITATIIAVISLLEFVNFILTWLGQFLTIKQLTIQLILGYVLYPFTWMLGVSSPDLLAVAKILATKIVSNEINAYRDLMQGGVIDQISPRSGLIVKFALCGFANIGSIGIQVGSVGAIAPARKGDLARLAFSAMMCGFVSTCMSALIIGMLK</sequence>
<evidence type="ECO:0000313" key="2">
    <source>
        <dbReference type="Proteomes" id="UP001145114"/>
    </source>
</evidence>
<dbReference type="Proteomes" id="UP001145114">
    <property type="component" value="Unassembled WGS sequence"/>
</dbReference>
<feature type="non-terminal residue" evidence="1">
    <location>
        <position position="1"/>
    </location>
</feature>
<evidence type="ECO:0000313" key="1">
    <source>
        <dbReference type="EMBL" id="KAJ1678204.1"/>
    </source>
</evidence>
<reference evidence="1" key="1">
    <citation type="submission" date="2022-06" db="EMBL/GenBank/DDBJ databases">
        <title>Phylogenomic reconstructions and comparative analyses of Kickxellomycotina fungi.</title>
        <authorList>
            <person name="Reynolds N.K."/>
            <person name="Stajich J.E."/>
            <person name="Barry K."/>
            <person name="Grigoriev I.V."/>
            <person name="Crous P."/>
            <person name="Smith M.E."/>
        </authorList>
    </citation>
    <scope>NUCLEOTIDE SEQUENCE</scope>
    <source>
        <strain evidence="1">RSA 2271</strain>
    </source>
</reference>
<gene>
    <name evidence="1" type="ORF">EV182_004561</name>
</gene>
<protein>
    <submittedName>
        <fullName evidence="1">Uncharacterized protein</fullName>
    </submittedName>
</protein>
<organism evidence="1 2">
    <name type="scientific">Spiromyces aspiralis</name>
    <dbReference type="NCBI Taxonomy" id="68401"/>
    <lineage>
        <taxon>Eukaryota</taxon>
        <taxon>Fungi</taxon>
        <taxon>Fungi incertae sedis</taxon>
        <taxon>Zoopagomycota</taxon>
        <taxon>Kickxellomycotina</taxon>
        <taxon>Kickxellomycetes</taxon>
        <taxon>Kickxellales</taxon>
        <taxon>Kickxellaceae</taxon>
        <taxon>Spiromyces</taxon>
    </lineage>
</organism>
<proteinExistence type="predicted"/>
<accession>A0ACC1HWE2</accession>